<evidence type="ECO:0000259" key="1">
    <source>
        <dbReference type="Pfam" id="PF00483"/>
    </source>
</evidence>
<dbReference type="GO" id="GO:0016740">
    <property type="term" value="F:transferase activity"/>
    <property type="evidence" value="ECO:0007669"/>
    <property type="project" value="UniProtKB-KW"/>
</dbReference>
<keyword evidence="2" id="KW-0808">Transferase</keyword>
<evidence type="ECO:0000313" key="2">
    <source>
        <dbReference type="EMBL" id="QQG66848.1"/>
    </source>
</evidence>
<dbReference type="SUPFAM" id="SSF53448">
    <property type="entry name" value="Nucleotide-diphospho-sugar transferases"/>
    <property type="match status" value="1"/>
</dbReference>
<dbReference type="SUPFAM" id="SSF51161">
    <property type="entry name" value="Trimeric LpxA-like enzymes"/>
    <property type="match status" value="1"/>
</dbReference>
<protein>
    <submittedName>
        <fullName evidence="2">NTP transferase domain-containing protein</fullName>
    </submittedName>
</protein>
<dbReference type="Pfam" id="PF00483">
    <property type="entry name" value="NTP_transferase"/>
    <property type="match status" value="1"/>
</dbReference>
<dbReference type="CDD" id="cd06422">
    <property type="entry name" value="NTP_transferase_like_1"/>
    <property type="match status" value="1"/>
</dbReference>
<dbReference type="KEGG" id="dog:HP555_13730"/>
<dbReference type="InterPro" id="IPR050486">
    <property type="entry name" value="Mannose-1P_guanyltransferase"/>
</dbReference>
<dbReference type="InterPro" id="IPR011004">
    <property type="entry name" value="Trimer_LpxA-like_sf"/>
</dbReference>
<dbReference type="AlphaFoldDB" id="A0A7T6ARG6"/>
<dbReference type="InterPro" id="IPR005835">
    <property type="entry name" value="NTP_transferase_dom"/>
</dbReference>
<dbReference type="PANTHER" id="PTHR22572">
    <property type="entry name" value="SUGAR-1-PHOSPHATE GUANYL TRANSFERASE"/>
    <property type="match status" value="1"/>
</dbReference>
<proteinExistence type="predicted"/>
<keyword evidence="3" id="KW-1185">Reference proteome</keyword>
<dbReference type="Proteomes" id="UP000596092">
    <property type="component" value="Chromosome"/>
</dbReference>
<reference evidence="2 3" key="1">
    <citation type="submission" date="2020-05" db="EMBL/GenBank/DDBJ databases">
        <title>Complete genome of Desulfobulbus oligotrophicus.</title>
        <authorList>
            <person name="Podar M."/>
        </authorList>
    </citation>
    <scope>NUCLEOTIDE SEQUENCE [LARGE SCALE GENOMIC DNA]</scope>
    <source>
        <strain evidence="2 3">Prop6</strain>
    </source>
</reference>
<gene>
    <name evidence="2" type="ORF">HP555_13730</name>
</gene>
<dbReference type="Gene3D" id="3.90.550.10">
    <property type="entry name" value="Spore Coat Polysaccharide Biosynthesis Protein SpsA, Chain A"/>
    <property type="match status" value="1"/>
</dbReference>
<name>A0A7T6ARG6_9BACT</name>
<organism evidence="2 3">
    <name type="scientific">Desulfobulbus oligotrophicus</name>
    <dbReference type="NCBI Taxonomy" id="1909699"/>
    <lineage>
        <taxon>Bacteria</taxon>
        <taxon>Pseudomonadati</taxon>
        <taxon>Thermodesulfobacteriota</taxon>
        <taxon>Desulfobulbia</taxon>
        <taxon>Desulfobulbales</taxon>
        <taxon>Desulfobulbaceae</taxon>
        <taxon>Desulfobulbus</taxon>
    </lineage>
</organism>
<dbReference type="EMBL" id="CP054140">
    <property type="protein sequence ID" value="QQG66848.1"/>
    <property type="molecule type" value="Genomic_DNA"/>
</dbReference>
<accession>A0A7T6ARG6</accession>
<feature type="domain" description="Nucleotidyl transferase" evidence="1">
    <location>
        <begin position="3"/>
        <end position="219"/>
    </location>
</feature>
<dbReference type="RefSeq" id="WP_199263135.1">
    <property type="nucleotide sequence ID" value="NZ_CP054140.1"/>
</dbReference>
<evidence type="ECO:0000313" key="3">
    <source>
        <dbReference type="Proteomes" id="UP000596092"/>
    </source>
</evidence>
<sequence length="299" mass="32516">MQAIILAAGYGTRLRPYTDIRPKPLFPVLNRPLLELLLAQLQQCGCNRIVVNSHHLAAQIEAVASSWPGVLYQFEPEILGTGGSLRRALARLTDEPILVMNGDLYHQVDLPQVYQHHLLSKNKITLALHACPRFNTVDVQGDRVAGFGSSSADSLAFTGIHVVEPKTIAQIPDHGFFHIIDLYRVLAREGQIGYCRVDGSLWRDIGTPADYLQLHAELLTEKGKCTWLIDPAAHIGSQVVLQGWGCIGSGATIGDRAQLSCCVVWDGAEVKPGSIHTQSIVTGYGADMQPTEKAGLNNG</sequence>
<dbReference type="InterPro" id="IPR029044">
    <property type="entry name" value="Nucleotide-diphossugar_trans"/>
</dbReference>